<name>B7VH69_VIBA3</name>
<dbReference type="Proteomes" id="UP000009100">
    <property type="component" value="Chromosome 1"/>
</dbReference>
<gene>
    <name evidence="8" type="ordered locus">VS_2094</name>
</gene>
<dbReference type="InterPro" id="IPR037185">
    <property type="entry name" value="EmrE-like"/>
</dbReference>
<feature type="domain" description="EamA" evidence="7">
    <location>
        <begin position="20"/>
        <end position="151"/>
    </location>
</feature>
<dbReference type="Pfam" id="PF00892">
    <property type="entry name" value="EamA"/>
    <property type="match status" value="2"/>
</dbReference>
<dbReference type="InterPro" id="IPR051258">
    <property type="entry name" value="Diverse_Substrate_Transporter"/>
</dbReference>
<comment type="subcellular location">
    <subcellularLocation>
        <location evidence="1">Cell membrane</location>
        <topology evidence="1">Multi-pass membrane protein</topology>
    </subcellularLocation>
</comment>
<evidence type="ECO:0000256" key="1">
    <source>
        <dbReference type="ARBA" id="ARBA00004651"/>
    </source>
</evidence>
<evidence type="ECO:0000256" key="6">
    <source>
        <dbReference type="SAM" id="Phobius"/>
    </source>
</evidence>
<dbReference type="AlphaFoldDB" id="B7VH69"/>
<keyword evidence="2" id="KW-1003">Cell membrane</keyword>
<evidence type="ECO:0000256" key="4">
    <source>
        <dbReference type="ARBA" id="ARBA00022989"/>
    </source>
</evidence>
<evidence type="ECO:0000256" key="3">
    <source>
        <dbReference type="ARBA" id="ARBA00022692"/>
    </source>
</evidence>
<feature type="transmembrane region" description="Helical" evidence="6">
    <location>
        <begin position="221"/>
        <end position="239"/>
    </location>
</feature>
<evidence type="ECO:0000313" key="9">
    <source>
        <dbReference type="Proteomes" id="UP000009100"/>
    </source>
</evidence>
<feature type="transmembrane region" description="Helical" evidence="6">
    <location>
        <begin position="21"/>
        <end position="38"/>
    </location>
</feature>
<feature type="transmembrane region" description="Helical" evidence="6">
    <location>
        <begin position="110"/>
        <end position="128"/>
    </location>
</feature>
<sequence>MQSRVAFFVIGPSKMMKAMRGELYLLFATLLAGIGWIASKLVVLEMPGPVFIGVRFFVASLILLPFCIHHIRKLSLKQVLSLCGVGLLLSASLQVWVYAVSMTESLSEGAFIMSLAMIIAPFVSWIIFRVKPNRAFWMSFPIAIIGMLLLTLTNGWHVEQSQLYFLLASMLLSVHFVMNKRVITNIKPIASICVQLFVVGVSGLAFASMTTQPEFEITQTLIFWFIVSAVVATSIRYLLQTVGQHSVNMEVAALIMILEPVWTLLLSVSVLGETVEMQKLLGGAVIIGSLFCYIKWSRRK</sequence>
<feature type="transmembrane region" description="Helical" evidence="6">
    <location>
        <begin position="190"/>
        <end position="209"/>
    </location>
</feature>
<evidence type="ECO:0000256" key="5">
    <source>
        <dbReference type="ARBA" id="ARBA00023136"/>
    </source>
</evidence>
<dbReference type="PANTHER" id="PTHR42920:SF5">
    <property type="entry name" value="EAMA DOMAIN-CONTAINING PROTEIN"/>
    <property type="match status" value="1"/>
</dbReference>
<dbReference type="PANTHER" id="PTHR42920">
    <property type="entry name" value="OS03G0707200 PROTEIN-RELATED"/>
    <property type="match status" value="1"/>
</dbReference>
<keyword evidence="5 6" id="KW-0472">Membrane</keyword>
<dbReference type="KEGG" id="vsp:VS_2094"/>
<evidence type="ECO:0000313" key="8">
    <source>
        <dbReference type="EMBL" id="CAV19269.1"/>
    </source>
</evidence>
<reference evidence="8 9" key="1">
    <citation type="submission" date="2009-02" db="EMBL/GenBank/DDBJ databases">
        <title>Vibrio splendidus str. LGP32 complete genome.</title>
        <authorList>
            <person name="Mazel D."/>
            <person name="Le Roux F."/>
        </authorList>
    </citation>
    <scope>NUCLEOTIDE SEQUENCE [LARGE SCALE GENOMIC DNA]</scope>
    <source>
        <strain evidence="8 9">LGP32</strain>
    </source>
</reference>
<evidence type="ECO:0000259" key="7">
    <source>
        <dbReference type="Pfam" id="PF00892"/>
    </source>
</evidence>
<dbReference type="eggNOG" id="COG0697">
    <property type="taxonomic scope" value="Bacteria"/>
</dbReference>
<dbReference type="HOGENOM" id="CLU_033863_21_3_6"/>
<protein>
    <submittedName>
        <fullName evidence="8">Permease</fullName>
    </submittedName>
</protein>
<evidence type="ECO:0000256" key="2">
    <source>
        <dbReference type="ARBA" id="ARBA00022475"/>
    </source>
</evidence>
<dbReference type="SUPFAM" id="SSF103481">
    <property type="entry name" value="Multidrug resistance efflux transporter EmrE"/>
    <property type="match status" value="2"/>
</dbReference>
<feature type="transmembrane region" description="Helical" evidence="6">
    <location>
        <begin position="251"/>
        <end position="271"/>
    </location>
</feature>
<organism evidence="8 9">
    <name type="scientific">Vibrio atlanticus (strain LGP32)</name>
    <name type="common">Vibrio splendidus (strain Mel32)</name>
    <dbReference type="NCBI Taxonomy" id="575788"/>
    <lineage>
        <taxon>Bacteria</taxon>
        <taxon>Pseudomonadati</taxon>
        <taxon>Pseudomonadota</taxon>
        <taxon>Gammaproteobacteria</taxon>
        <taxon>Vibrionales</taxon>
        <taxon>Vibrionaceae</taxon>
        <taxon>Vibrio</taxon>
    </lineage>
</organism>
<feature type="transmembrane region" description="Helical" evidence="6">
    <location>
        <begin position="50"/>
        <end position="67"/>
    </location>
</feature>
<dbReference type="InterPro" id="IPR000620">
    <property type="entry name" value="EamA_dom"/>
</dbReference>
<keyword evidence="4 6" id="KW-1133">Transmembrane helix</keyword>
<feature type="transmembrane region" description="Helical" evidence="6">
    <location>
        <begin position="135"/>
        <end position="156"/>
    </location>
</feature>
<feature type="domain" description="EamA" evidence="7">
    <location>
        <begin position="163"/>
        <end position="292"/>
    </location>
</feature>
<feature type="transmembrane region" description="Helical" evidence="6">
    <location>
        <begin position="277"/>
        <end position="296"/>
    </location>
</feature>
<accession>B7VH69</accession>
<feature type="transmembrane region" description="Helical" evidence="6">
    <location>
        <begin position="162"/>
        <end position="178"/>
    </location>
</feature>
<keyword evidence="3 6" id="KW-0812">Transmembrane</keyword>
<dbReference type="EMBL" id="FM954972">
    <property type="protein sequence ID" value="CAV19269.1"/>
    <property type="molecule type" value="Genomic_DNA"/>
</dbReference>
<feature type="transmembrane region" description="Helical" evidence="6">
    <location>
        <begin position="79"/>
        <end position="98"/>
    </location>
</feature>
<dbReference type="STRING" id="575788.VS_2094"/>
<proteinExistence type="predicted"/>
<dbReference type="GO" id="GO:0005886">
    <property type="term" value="C:plasma membrane"/>
    <property type="evidence" value="ECO:0007669"/>
    <property type="project" value="UniProtKB-SubCell"/>
</dbReference>